<organism evidence="1 2">
    <name type="scientific">Clostridium collagenovorans DSM 3089</name>
    <dbReference type="NCBI Taxonomy" id="1121306"/>
    <lineage>
        <taxon>Bacteria</taxon>
        <taxon>Bacillati</taxon>
        <taxon>Bacillota</taxon>
        <taxon>Clostridia</taxon>
        <taxon>Eubacteriales</taxon>
        <taxon>Clostridiaceae</taxon>
        <taxon>Clostridium</taxon>
    </lineage>
</organism>
<dbReference type="InterPro" id="IPR029058">
    <property type="entry name" value="AB_hydrolase_fold"/>
</dbReference>
<dbReference type="SUPFAM" id="SSF53474">
    <property type="entry name" value="alpha/beta-Hydrolases"/>
    <property type="match status" value="1"/>
</dbReference>
<gene>
    <name evidence="1" type="ORF">SAMN02745196_01917</name>
</gene>
<sequence>MDIDFTYTKQELNDVSGYIFKGKSYRCSYTRFPTLYKNPAKGTETVELYNFTPKSEVRASTLVVHGLGSRNVKYLLWLGPHLASVGVNTTVLVLPGNHTRVENNSVSGKSFFWPDVKVMYQFWEHSVVDVLSTIDFLEQKGLWKENNCLVGYCLGGMISSIVASLDKRVSQTIFMTTGGHIPKIMHESSTTAFLRRMFAKGVKPKYDLDNKNKLYDIYNEQLPRIKNMSFEELATDDTIHPLLKIDPLSYAHLLDKSKISFIDALFDQTLPIESRRSLYKAMNGGRRHVLPITHTGWLPFQYFLGKYILHKVNLYTKKTAKQLLKKQQFDDILTEFFDK</sequence>
<dbReference type="EMBL" id="FQXP01000006">
    <property type="protein sequence ID" value="SHH91814.1"/>
    <property type="molecule type" value="Genomic_DNA"/>
</dbReference>
<evidence type="ECO:0008006" key="3">
    <source>
        <dbReference type="Google" id="ProtNLM"/>
    </source>
</evidence>
<dbReference type="RefSeq" id="WP_072831796.1">
    <property type="nucleotide sequence ID" value="NZ_FQXP01000006.1"/>
</dbReference>
<proteinExistence type="predicted"/>
<dbReference type="Proteomes" id="UP000184526">
    <property type="component" value="Unassembled WGS sequence"/>
</dbReference>
<evidence type="ECO:0000313" key="1">
    <source>
        <dbReference type="EMBL" id="SHH91814.1"/>
    </source>
</evidence>
<protein>
    <recommendedName>
        <fullName evidence="3">Alpha/beta hydrolase family protein</fullName>
    </recommendedName>
</protein>
<evidence type="ECO:0000313" key="2">
    <source>
        <dbReference type="Proteomes" id="UP000184526"/>
    </source>
</evidence>
<keyword evidence="2" id="KW-1185">Reference proteome</keyword>
<dbReference type="Gene3D" id="3.40.50.1820">
    <property type="entry name" value="alpha/beta hydrolase"/>
    <property type="match status" value="1"/>
</dbReference>
<dbReference type="STRING" id="1121306.SAMN02745196_01917"/>
<accession>A0A1M5WXE0</accession>
<name>A0A1M5WXE0_9CLOT</name>
<dbReference type="OrthoDB" id="1704934at2"/>
<reference evidence="1 2" key="1">
    <citation type="submission" date="2016-11" db="EMBL/GenBank/DDBJ databases">
        <authorList>
            <person name="Jaros S."/>
            <person name="Januszkiewicz K."/>
            <person name="Wedrychowicz H."/>
        </authorList>
    </citation>
    <scope>NUCLEOTIDE SEQUENCE [LARGE SCALE GENOMIC DNA]</scope>
    <source>
        <strain evidence="1 2">DSM 3089</strain>
    </source>
</reference>
<dbReference type="AlphaFoldDB" id="A0A1M5WXE0"/>